<dbReference type="EMBL" id="MN740955">
    <property type="protein sequence ID" value="QHU19745.1"/>
    <property type="molecule type" value="Genomic_DNA"/>
</dbReference>
<reference evidence="1" key="1">
    <citation type="journal article" date="2020" name="Nature">
        <title>Giant virus diversity and host interactions through global metagenomics.</title>
        <authorList>
            <person name="Schulz F."/>
            <person name="Roux S."/>
            <person name="Paez-Espino D."/>
            <person name="Jungbluth S."/>
            <person name="Walsh D.A."/>
            <person name="Denef V.J."/>
            <person name="McMahon K.D."/>
            <person name="Konstantinidis K.T."/>
            <person name="Eloe-Fadrosh E.A."/>
            <person name="Kyrpides N.C."/>
            <person name="Woyke T."/>
        </authorList>
    </citation>
    <scope>NUCLEOTIDE SEQUENCE</scope>
    <source>
        <strain evidence="1">GVMAG-S-3300013014-113</strain>
    </source>
</reference>
<evidence type="ECO:0000313" key="1">
    <source>
        <dbReference type="EMBL" id="QHU19745.1"/>
    </source>
</evidence>
<protein>
    <submittedName>
        <fullName evidence="1">Uncharacterized protein</fullName>
    </submittedName>
</protein>
<proteinExistence type="predicted"/>
<organism evidence="1">
    <name type="scientific">viral metagenome</name>
    <dbReference type="NCBI Taxonomy" id="1070528"/>
    <lineage>
        <taxon>unclassified sequences</taxon>
        <taxon>metagenomes</taxon>
        <taxon>organismal metagenomes</taxon>
    </lineage>
</organism>
<name>A0A6C0KP08_9ZZZZ</name>
<sequence length="195" mass="22912">MSKLKILETIKSYVFTIIEDEYKNYLQSHKLLTLERSLLVSIMEEYYSNNSKSIKSKIREHMKTLCGEEYNSAMIENILLDLFQERELNIIKVTTEIITIQEKNMQLFTIPLINNSLNLNISLVDGYIIINSTNPKNIEGYCELYESINKYKFLYSINNDLIQDYSDDEKINIIKKNIEASETNVTIACYYLKEQ</sequence>
<accession>A0A6C0KP08</accession>
<dbReference type="AlphaFoldDB" id="A0A6C0KP08"/>